<dbReference type="CDD" id="cd00093">
    <property type="entry name" value="HTH_XRE"/>
    <property type="match status" value="1"/>
</dbReference>
<dbReference type="PROSITE" id="PS50943">
    <property type="entry name" value="HTH_CROC1"/>
    <property type="match status" value="1"/>
</dbReference>
<keyword evidence="1" id="KW-0238">DNA-binding</keyword>
<evidence type="ECO:0000313" key="3">
    <source>
        <dbReference type="EMBL" id="DAD71302.1"/>
    </source>
</evidence>
<dbReference type="SUPFAM" id="SSF47413">
    <property type="entry name" value="lambda repressor-like DNA-binding domains"/>
    <property type="match status" value="1"/>
</dbReference>
<name>A0A8S5LMX6_9CAUD</name>
<evidence type="ECO:0000256" key="1">
    <source>
        <dbReference type="ARBA" id="ARBA00023125"/>
    </source>
</evidence>
<dbReference type="InterPro" id="IPR001387">
    <property type="entry name" value="Cro/C1-type_HTH"/>
</dbReference>
<dbReference type="Gene3D" id="1.10.260.40">
    <property type="entry name" value="lambda repressor-like DNA-binding domains"/>
    <property type="match status" value="1"/>
</dbReference>
<feature type="domain" description="HTH cro/C1-type" evidence="2">
    <location>
        <begin position="6"/>
        <end position="60"/>
    </location>
</feature>
<accession>A0A8S5LMX6</accession>
<dbReference type="Pfam" id="PF01381">
    <property type="entry name" value="HTH_3"/>
    <property type="match status" value="1"/>
</dbReference>
<dbReference type="InterPro" id="IPR010982">
    <property type="entry name" value="Lambda_DNA-bd_dom_sf"/>
</dbReference>
<dbReference type="PANTHER" id="PTHR46558:SF4">
    <property type="entry name" value="DNA-BIDING PHAGE PROTEIN"/>
    <property type="match status" value="1"/>
</dbReference>
<dbReference type="EMBL" id="BK015881">
    <property type="protein sequence ID" value="DAD71302.1"/>
    <property type="molecule type" value="Genomic_DNA"/>
</dbReference>
<dbReference type="PANTHER" id="PTHR46558">
    <property type="entry name" value="TRACRIPTIONAL REGULATORY PROTEIN-RELATED-RELATED"/>
    <property type="match status" value="1"/>
</dbReference>
<organism evidence="3">
    <name type="scientific">Siphoviridae sp. ctbQZ1</name>
    <dbReference type="NCBI Taxonomy" id="2827581"/>
    <lineage>
        <taxon>Viruses</taxon>
        <taxon>Duplodnaviria</taxon>
        <taxon>Heunggongvirae</taxon>
        <taxon>Uroviricota</taxon>
        <taxon>Caudoviricetes</taxon>
    </lineage>
</organism>
<dbReference type="GO" id="GO:0003677">
    <property type="term" value="F:DNA binding"/>
    <property type="evidence" value="ECO:0007669"/>
    <property type="project" value="UniProtKB-KW"/>
</dbReference>
<evidence type="ECO:0000259" key="2">
    <source>
        <dbReference type="PROSITE" id="PS50943"/>
    </source>
</evidence>
<reference evidence="3" key="1">
    <citation type="journal article" date="2021" name="Proc. Natl. Acad. Sci. U.S.A.">
        <title>A Catalog of Tens of Thousands of Viruses from Human Metagenomes Reveals Hidden Associations with Chronic Diseases.</title>
        <authorList>
            <person name="Tisza M.J."/>
            <person name="Buck C.B."/>
        </authorList>
    </citation>
    <scope>NUCLEOTIDE SEQUENCE</scope>
    <source>
        <strain evidence="3">CtbQZ1</strain>
    </source>
</reference>
<proteinExistence type="predicted"/>
<sequence>MPRISLEAVRVNAKMTQKEWAEMLGVSNATVVNWEKGKTEPSLSQLKTMSKLSGIPMDFIFVPDTSN</sequence>
<dbReference type="SMART" id="SM00530">
    <property type="entry name" value="HTH_XRE"/>
    <property type="match status" value="1"/>
</dbReference>
<protein>
    <submittedName>
        <fullName evidence="3">Helix-turn-helix XRE-family like protein</fullName>
    </submittedName>
</protein>